<evidence type="ECO:0000313" key="2">
    <source>
        <dbReference type="EMBL" id="KEH40275.1"/>
    </source>
</evidence>
<reference evidence="3" key="3">
    <citation type="submission" date="2015-04" db="UniProtKB">
        <authorList>
            <consortium name="EnsemblPlants"/>
        </authorList>
    </citation>
    <scope>IDENTIFICATION</scope>
    <source>
        <strain evidence="3">cv. Jemalong A17</strain>
    </source>
</reference>
<reference evidence="2 4" key="2">
    <citation type="journal article" date="2014" name="BMC Genomics">
        <title>An improved genome release (version Mt4.0) for the model legume Medicago truncatula.</title>
        <authorList>
            <person name="Tang H."/>
            <person name="Krishnakumar V."/>
            <person name="Bidwell S."/>
            <person name="Rosen B."/>
            <person name="Chan A."/>
            <person name="Zhou S."/>
            <person name="Gentzbittel L."/>
            <person name="Childs K.L."/>
            <person name="Yandell M."/>
            <person name="Gundlach H."/>
            <person name="Mayer K.F."/>
            <person name="Schwartz D.C."/>
            <person name="Town C.D."/>
        </authorList>
    </citation>
    <scope>GENOME REANNOTATION</scope>
    <source>
        <strain evidence="2">A17</strain>
        <strain evidence="3 4">cv. Jemalong A17</strain>
    </source>
</reference>
<dbReference type="AlphaFoldDB" id="A0A072VQ66"/>
<sequence length="255" mass="28868">MASFIKIGSIWIDFSQYDLTDQHQCEPSTICGNENEDNAQDVRRTEKIGLTVEGQKENVTSIVIFEPKESEMEGINDVSINNNDDEASVVYKEKGNMIQTNEELEFSSSGEEEVLAFASHFLPFPYDSLQFGKGASKLFTGGTDSRLELNIDEGIEENLLDGFYFPSNNVEENNVLKKEKECENDIDEMAVQKVPEILKDKLPNVETSNGMKGHSILFEESHAISEEEVKFEKRSSGKSSPQKKMDPKRRKYENN</sequence>
<protein>
    <submittedName>
        <fullName evidence="2 3">Uncharacterized protein</fullName>
    </submittedName>
</protein>
<gene>
    <name evidence="2" type="ordered locus">MTR_1g026660</name>
</gene>
<dbReference type="HOGENOM" id="CLU_1091363_0_0_1"/>
<evidence type="ECO:0000256" key="1">
    <source>
        <dbReference type="SAM" id="MobiDB-lite"/>
    </source>
</evidence>
<keyword evidence="4" id="KW-1185">Reference proteome</keyword>
<feature type="region of interest" description="Disordered" evidence="1">
    <location>
        <begin position="228"/>
        <end position="255"/>
    </location>
</feature>
<proteinExistence type="predicted"/>
<evidence type="ECO:0000313" key="4">
    <source>
        <dbReference type="Proteomes" id="UP000002051"/>
    </source>
</evidence>
<dbReference type="EMBL" id="CM001217">
    <property type="protein sequence ID" value="KEH40275.1"/>
    <property type="molecule type" value="Genomic_DNA"/>
</dbReference>
<dbReference type="EnsemblPlants" id="KEH40275">
    <property type="protein sequence ID" value="KEH40275"/>
    <property type="gene ID" value="MTR_1g026660"/>
</dbReference>
<name>A0A072VQ66_MEDTR</name>
<reference evidence="2 4" key="1">
    <citation type="journal article" date="2011" name="Nature">
        <title>The Medicago genome provides insight into the evolution of rhizobial symbioses.</title>
        <authorList>
            <person name="Young N.D."/>
            <person name="Debelle F."/>
            <person name="Oldroyd G.E."/>
            <person name="Geurts R."/>
            <person name="Cannon S.B."/>
            <person name="Udvardi M.K."/>
            <person name="Benedito V.A."/>
            <person name="Mayer K.F."/>
            <person name="Gouzy J."/>
            <person name="Schoof H."/>
            <person name="Van de Peer Y."/>
            <person name="Proost S."/>
            <person name="Cook D.R."/>
            <person name="Meyers B.C."/>
            <person name="Spannagl M."/>
            <person name="Cheung F."/>
            <person name="De Mita S."/>
            <person name="Krishnakumar V."/>
            <person name="Gundlach H."/>
            <person name="Zhou S."/>
            <person name="Mudge J."/>
            <person name="Bharti A.K."/>
            <person name="Murray J.D."/>
            <person name="Naoumkina M.A."/>
            <person name="Rosen B."/>
            <person name="Silverstein K.A."/>
            <person name="Tang H."/>
            <person name="Rombauts S."/>
            <person name="Zhao P.X."/>
            <person name="Zhou P."/>
            <person name="Barbe V."/>
            <person name="Bardou P."/>
            <person name="Bechner M."/>
            <person name="Bellec A."/>
            <person name="Berger A."/>
            <person name="Berges H."/>
            <person name="Bidwell S."/>
            <person name="Bisseling T."/>
            <person name="Choisne N."/>
            <person name="Couloux A."/>
            <person name="Denny R."/>
            <person name="Deshpande S."/>
            <person name="Dai X."/>
            <person name="Doyle J.J."/>
            <person name="Dudez A.M."/>
            <person name="Farmer A.D."/>
            <person name="Fouteau S."/>
            <person name="Franken C."/>
            <person name="Gibelin C."/>
            <person name="Gish J."/>
            <person name="Goldstein S."/>
            <person name="Gonzalez A.J."/>
            <person name="Green P.J."/>
            <person name="Hallab A."/>
            <person name="Hartog M."/>
            <person name="Hua A."/>
            <person name="Humphray S.J."/>
            <person name="Jeong D.H."/>
            <person name="Jing Y."/>
            <person name="Jocker A."/>
            <person name="Kenton S.M."/>
            <person name="Kim D.J."/>
            <person name="Klee K."/>
            <person name="Lai H."/>
            <person name="Lang C."/>
            <person name="Lin S."/>
            <person name="Macmil S.L."/>
            <person name="Magdelenat G."/>
            <person name="Matthews L."/>
            <person name="McCorrison J."/>
            <person name="Monaghan E.L."/>
            <person name="Mun J.H."/>
            <person name="Najar F.Z."/>
            <person name="Nicholson C."/>
            <person name="Noirot C."/>
            <person name="O'Bleness M."/>
            <person name="Paule C.R."/>
            <person name="Poulain J."/>
            <person name="Prion F."/>
            <person name="Qin B."/>
            <person name="Qu C."/>
            <person name="Retzel E.F."/>
            <person name="Riddle C."/>
            <person name="Sallet E."/>
            <person name="Samain S."/>
            <person name="Samson N."/>
            <person name="Sanders I."/>
            <person name="Saurat O."/>
            <person name="Scarpelli C."/>
            <person name="Schiex T."/>
            <person name="Segurens B."/>
            <person name="Severin A.J."/>
            <person name="Sherrier D.J."/>
            <person name="Shi R."/>
            <person name="Sims S."/>
            <person name="Singer S.R."/>
            <person name="Sinharoy S."/>
            <person name="Sterck L."/>
            <person name="Viollet A."/>
            <person name="Wang B.B."/>
            <person name="Wang K."/>
            <person name="Wang M."/>
            <person name="Wang X."/>
            <person name="Warfsmann J."/>
            <person name="Weissenbach J."/>
            <person name="White D.D."/>
            <person name="White J.D."/>
            <person name="Wiley G.B."/>
            <person name="Wincker P."/>
            <person name="Xing Y."/>
            <person name="Yang L."/>
            <person name="Yao Z."/>
            <person name="Ying F."/>
            <person name="Zhai J."/>
            <person name="Zhou L."/>
            <person name="Zuber A."/>
            <person name="Denarie J."/>
            <person name="Dixon R.A."/>
            <person name="May G.D."/>
            <person name="Schwartz D.C."/>
            <person name="Rogers J."/>
            <person name="Quetier F."/>
            <person name="Town C.D."/>
            <person name="Roe B.A."/>
        </authorList>
    </citation>
    <scope>NUCLEOTIDE SEQUENCE [LARGE SCALE GENOMIC DNA]</scope>
    <source>
        <strain evidence="2">A17</strain>
        <strain evidence="3 4">cv. Jemalong A17</strain>
    </source>
</reference>
<feature type="compositionally biased region" description="Basic residues" evidence="1">
    <location>
        <begin position="246"/>
        <end position="255"/>
    </location>
</feature>
<evidence type="ECO:0000313" key="3">
    <source>
        <dbReference type="EnsemblPlants" id="KEH40275"/>
    </source>
</evidence>
<organism evidence="2 4">
    <name type="scientific">Medicago truncatula</name>
    <name type="common">Barrel medic</name>
    <name type="synonym">Medicago tribuloides</name>
    <dbReference type="NCBI Taxonomy" id="3880"/>
    <lineage>
        <taxon>Eukaryota</taxon>
        <taxon>Viridiplantae</taxon>
        <taxon>Streptophyta</taxon>
        <taxon>Embryophyta</taxon>
        <taxon>Tracheophyta</taxon>
        <taxon>Spermatophyta</taxon>
        <taxon>Magnoliopsida</taxon>
        <taxon>eudicotyledons</taxon>
        <taxon>Gunneridae</taxon>
        <taxon>Pentapetalae</taxon>
        <taxon>rosids</taxon>
        <taxon>fabids</taxon>
        <taxon>Fabales</taxon>
        <taxon>Fabaceae</taxon>
        <taxon>Papilionoideae</taxon>
        <taxon>50 kb inversion clade</taxon>
        <taxon>NPAAA clade</taxon>
        <taxon>Hologalegina</taxon>
        <taxon>IRL clade</taxon>
        <taxon>Trifolieae</taxon>
        <taxon>Medicago</taxon>
    </lineage>
</organism>
<dbReference type="Proteomes" id="UP000002051">
    <property type="component" value="Unassembled WGS sequence"/>
</dbReference>
<accession>A0A072VQ66</accession>